<evidence type="ECO:0000259" key="6">
    <source>
        <dbReference type="Pfam" id="PF01979"/>
    </source>
</evidence>
<protein>
    <recommendedName>
        <fullName evidence="6">Amidohydrolase-related domain-containing protein</fullName>
    </recommendedName>
</protein>
<dbReference type="InterPro" id="IPR006680">
    <property type="entry name" value="Amidohydro-rel"/>
</dbReference>
<evidence type="ECO:0000313" key="8">
    <source>
        <dbReference type="Proteomes" id="UP001479436"/>
    </source>
</evidence>
<dbReference type="InterPro" id="IPR011059">
    <property type="entry name" value="Metal-dep_hydrolase_composite"/>
</dbReference>
<gene>
    <name evidence="7" type="ORF">K7432_009497</name>
</gene>
<dbReference type="SUPFAM" id="SSF51556">
    <property type="entry name" value="Metallo-dependent hydrolases"/>
    <property type="match status" value="1"/>
</dbReference>
<evidence type="ECO:0000256" key="3">
    <source>
        <dbReference type="ARBA" id="ARBA00022801"/>
    </source>
</evidence>
<feature type="signal peptide" evidence="5">
    <location>
        <begin position="1"/>
        <end position="19"/>
    </location>
</feature>
<dbReference type="Gene3D" id="2.30.40.10">
    <property type="entry name" value="Urease, subunit C, domain 1"/>
    <property type="match status" value="1"/>
</dbReference>
<feature type="domain" description="Amidohydrolase-related" evidence="6">
    <location>
        <begin position="83"/>
        <end position="122"/>
    </location>
</feature>
<keyword evidence="3" id="KW-0378">Hydrolase</keyword>
<dbReference type="Gene3D" id="3.20.20.140">
    <property type="entry name" value="Metal-dependent hydrolases"/>
    <property type="match status" value="1"/>
</dbReference>
<dbReference type="PANTHER" id="PTHR11271:SF6">
    <property type="entry name" value="GUANINE DEAMINASE"/>
    <property type="match status" value="1"/>
</dbReference>
<keyword evidence="4" id="KW-0862">Zinc</keyword>
<sequence length="149" mass="16877">MHFLTFLFISATLAHEIVGQYVFYGNYIHSVNITTLEYITDGVIVVDAAGKITQVEKSSSESEAKLIAHNHGVNLTQLDNHKFIMPGLIDTHIHAPQYVFTGSGMDLQLLEWLENYTFPREAQFNNTKYATMAYNLAVGAKCLYCRLWI</sequence>
<dbReference type="InterPro" id="IPR032466">
    <property type="entry name" value="Metal_Hydrolase"/>
</dbReference>
<dbReference type="InterPro" id="IPR051607">
    <property type="entry name" value="Metallo-dep_hydrolases"/>
</dbReference>
<proteinExistence type="predicted"/>
<name>A0ABR2VX10_9FUNG</name>
<comment type="caution">
    <text evidence="7">The sequence shown here is derived from an EMBL/GenBank/DDBJ whole genome shotgun (WGS) entry which is preliminary data.</text>
</comment>
<evidence type="ECO:0000256" key="1">
    <source>
        <dbReference type="ARBA" id="ARBA00001947"/>
    </source>
</evidence>
<evidence type="ECO:0000313" key="7">
    <source>
        <dbReference type="EMBL" id="KAK9708664.1"/>
    </source>
</evidence>
<organism evidence="7 8">
    <name type="scientific">Basidiobolus ranarum</name>
    <dbReference type="NCBI Taxonomy" id="34480"/>
    <lineage>
        <taxon>Eukaryota</taxon>
        <taxon>Fungi</taxon>
        <taxon>Fungi incertae sedis</taxon>
        <taxon>Zoopagomycota</taxon>
        <taxon>Entomophthoromycotina</taxon>
        <taxon>Basidiobolomycetes</taxon>
        <taxon>Basidiobolales</taxon>
        <taxon>Basidiobolaceae</taxon>
        <taxon>Basidiobolus</taxon>
    </lineage>
</organism>
<dbReference type="Proteomes" id="UP001479436">
    <property type="component" value="Unassembled WGS sequence"/>
</dbReference>
<dbReference type="Pfam" id="PF01979">
    <property type="entry name" value="Amidohydro_1"/>
    <property type="match status" value="1"/>
</dbReference>
<keyword evidence="2" id="KW-0479">Metal-binding</keyword>
<accession>A0ABR2VX10</accession>
<evidence type="ECO:0000256" key="4">
    <source>
        <dbReference type="ARBA" id="ARBA00022833"/>
    </source>
</evidence>
<feature type="chain" id="PRO_5046107738" description="Amidohydrolase-related domain-containing protein" evidence="5">
    <location>
        <begin position="20"/>
        <end position="149"/>
    </location>
</feature>
<dbReference type="EMBL" id="JASJQH010007465">
    <property type="protein sequence ID" value="KAK9708664.1"/>
    <property type="molecule type" value="Genomic_DNA"/>
</dbReference>
<reference evidence="7 8" key="1">
    <citation type="submission" date="2023-04" db="EMBL/GenBank/DDBJ databases">
        <title>Genome of Basidiobolus ranarum AG-B5.</title>
        <authorList>
            <person name="Stajich J.E."/>
            <person name="Carter-House D."/>
            <person name="Gryganskyi A."/>
        </authorList>
    </citation>
    <scope>NUCLEOTIDE SEQUENCE [LARGE SCALE GENOMIC DNA]</scope>
    <source>
        <strain evidence="7 8">AG-B5</strain>
    </source>
</reference>
<comment type="cofactor">
    <cofactor evidence="1">
        <name>Zn(2+)</name>
        <dbReference type="ChEBI" id="CHEBI:29105"/>
    </cofactor>
</comment>
<keyword evidence="8" id="KW-1185">Reference proteome</keyword>
<evidence type="ECO:0000256" key="2">
    <source>
        <dbReference type="ARBA" id="ARBA00022723"/>
    </source>
</evidence>
<evidence type="ECO:0000256" key="5">
    <source>
        <dbReference type="SAM" id="SignalP"/>
    </source>
</evidence>
<dbReference type="PANTHER" id="PTHR11271">
    <property type="entry name" value="GUANINE DEAMINASE"/>
    <property type="match status" value="1"/>
</dbReference>
<keyword evidence="5" id="KW-0732">Signal</keyword>